<evidence type="ECO:0000313" key="2">
    <source>
        <dbReference type="EMBL" id="MBC5844117.1"/>
    </source>
</evidence>
<dbReference type="Pfam" id="PF14335">
    <property type="entry name" value="DUF4391"/>
    <property type="match status" value="1"/>
</dbReference>
<feature type="coiled-coil region" evidence="1">
    <location>
        <begin position="208"/>
        <end position="251"/>
    </location>
</feature>
<dbReference type="RefSeq" id="WP_187017787.1">
    <property type="nucleotide sequence ID" value="NZ_JACRUK010000011.1"/>
</dbReference>
<protein>
    <submittedName>
        <fullName evidence="2">DUF4391 domain-containing protein</fullName>
    </submittedName>
</protein>
<organism evidence="2 3">
    <name type="scientific">Flavobacterium muglaense</name>
    <dbReference type="NCBI Taxonomy" id="2764716"/>
    <lineage>
        <taxon>Bacteria</taxon>
        <taxon>Pseudomonadati</taxon>
        <taxon>Bacteroidota</taxon>
        <taxon>Flavobacteriia</taxon>
        <taxon>Flavobacteriales</taxon>
        <taxon>Flavobacteriaceae</taxon>
        <taxon>Flavobacterium</taxon>
    </lineage>
</organism>
<keyword evidence="3" id="KW-1185">Reference proteome</keyword>
<dbReference type="AlphaFoldDB" id="A0A923MYZ5"/>
<dbReference type="Proteomes" id="UP000641454">
    <property type="component" value="Unassembled WGS sequence"/>
</dbReference>
<evidence type="ECO:0000313" key="3">
    <source>
        <dbReference type="Proteomes" id="UP000641454"/>
    </source>
</evidence>
<accession>A0A923MYZ5</accession>
<name>A0A923MYZ5_9FLAO</name>
<reference evidence="2 3" key="1">
    <citation type="submission" date="2020-08" db="EMBL/GenBank/DDBJ databases">
        <title>Description of novel Flavobacterium F-392 isolate.</title>
        <authorList>
            <person name="Saticioglu I.B."/>
            <person name="Duman M."/>
            <person name="Altun S."/>
        </authorList>
    </citation>
    <scope>NUCLEOTIDE SEQUENCE [LARGE SCALE GENOMIC DNA]</scope>
    <source>
        <strain evidence="2 3">F-392</strain>
    </source>
</reference>
<comment type="caution">
    <text evidence="2">The sequence shown here is derived from an EMBL/GenBank/DDBJ whole genome shotgun (WGS) entry which is preliminary data.</text>
</comment>
<dbReference type="InterPro" id="IPR025503">
    <property type="entry name" value="DUF4391"/>
</dbReference>
<dbReference type="EMBL" id="JACRUL010000011">
    <property type="protein sequence ID" value="MBC5844117.1"/>
    <property type="molecule type" value="Genomic_DNA"/>
</dbReference>
<proteinExistence type="predicted"/>
<sequence length="255" mass="29451">MSFNYNKILNIPERAIISKKISKAFFIRNFELTSADKKTLNEIVTMEWLASIKPSNTNIALFQNETYVFEEIQVMTCTLSGNLIKGTIDKVTNLFQKHIPYPIVLVIENADEFVVNVCDKKINQNDKSKRTIETFINSPNVSKLYKNELVNAFFEGLDFAILDKTNLETTYKSYSNAIVQFQTAMVTGTFNKRSSIRTEEDLKHLETIQKIEKEILTLSNQIKKESQLNTRVSLNIQIQKKRNEIEHLKTLLNTL</sequence>
<evidence type="ECO:0000256" key="1">
    <source>
        <dbReference type="SAM" id="Coils"/>
    </source>
</evidence>
<keyword evidence="1" id="KW-0175">Coiled coil</keyword>
<gene>
    <name evidence="2" type="ORF">H8R25_06665</name>
</gene>